<dbReference type="AlphaFoldDB" id="A0A377GN79"/>
<evidence type="ECO:0000256" key="3">
    <source>
        <dbReference type="ARBA" id="ARBA00038209"/>
    </source>
</evidence>
<dbReference type="InterPro" id="IPR029767">
    <property type="entry name" value="WecB-like"/>
</dbReference>
<dbReference type="PANTHER" id="PTHR43174">
    <property type="entry name" value="UDP-N-ACETYLGLUCOSAMINE 2-EPIMERASE"/>
    <property type="match status" value="1"/>
</dbReference>
<evidence type="ECO:0000256" key="1">
    <source>
        <dbReference type="ARBA" id="ARBA00023235"/>
    </source>
</evidence>
<dbReference type="EMBL" id="FTNL01000007">
    <property type="protein sequence ID" value="SIR15061.1"/>
    <property type="molecule type" value="Genomic_DNA"/>
</dbReference>
<keyword evidence="6" id="KW-0472">Membrane</keyword>
<reference evidence="9 11" key="2">
    <citation type="submission" date="2018-06" db="EMBL/GenBank/DDBJ databases">
        <authorList>
            <consortium name="Pathogen Informatics"/>
            <person name="Doyle S."/>
        </authorList>
    </citation>
    <scope>NUCLEOTIDE SEQUENCE [LARGE SCALE GENOMIC DNA]</scope>
    <source>
        <strain evidence="9 11">NCTC11401</strain>
    </source>
</reference>
<proteinExistence type="inferred from homology"/>
<name>A0A377GN79_9GAMM</name>
<evidence type="ECO:0000256" key="4">
    <source>
        <dbReference type="ARBA" id="ARBA00038858"/>
    </source>
</evidence>
<evidence type="ECO:0000256" key="2">
    <source>
        <dbReference type="ARBA" id="ARBA00036080"/>
    </source>
</evidence>
<organism evidence="9 11">
    <name type="scientific">Fluoribacter gormanii</name>
    <dbReference type="NCBI Taxonomy" id="464"/>
    <lineage>
        <taxon>Bacteria</taxon>
        <taxon>Pseudomonadati</taxon>
        <taxon>Pseudomonadota</taxon>
        <taxon>Gammaproteobacteria</taxon>
        <taxon>Legionellales</taxon>
        <taxon>Legionellaceae</taxon>
        <taxon>Fluoribacter</taxon>
    </lineage>
</organism>
<dbReference type="Pfam" id="PF02350">
    <property type="entry name" value="Epimerase_2"/>
    <property type="match status" value="1"/>
</dbReference>
<dbReference type="SUPFAM" id="SSF53756">
    <property type="entry name" value="UDP-Glycosyltransferase/glycogen phosphorylase"/>
    <property type="match status" value="1"/>
</dbReference>
<reference evidence="8 10" key="1">
    <citation type="submission" date="2017-01" db="EMBL/GenBank/DDBJ databases">
        <authorList>
            <person name="Varghese N."/>
            <person name="Submissions S."/>
        </authorList>
    </citation>
    <scope>NUCLEOTIDE SEQUENCE [LARGE SCALE GENOMIC DNA]</scope>
    <source>
        <strain evidence="8 10">ATCC 33342</strain>
    </source>
</reference>
<dbReference type="Proteomes" id="UP000254374">
    <property type="component" value="Unassembled WGS sequence"/>
</dbReference>
<dbReference type="NCBIfam" id="TIGR00236">
    <property type="entry name" value="wecB"/>
    <property type="match status" value="1"/>
</dbReference>
<dbReference type="EC" id="5.1.3.14" evidence="4"/>
<evidence type="ECO:0000313" key="10">
    <source>
        <dbReference type="Proteomes" id="UP000186808"/>
    </source>
</evidence>
<dbReference type="Proteomes" id="UP000186808">
    <property type="component" value="Unassembled WGS sequence"/>
</dbReference>
<dbReference type="GO" id="GO:0008761">
    <property type="term" value="F:UDP-N-acetylglucosamine 2-epimerase activity"/>
    <property type="evidence" value="ECO:0007669"/>
    <property type="project" value="UniProtKB-EC"/>
</dbReference>
<comment type="catalytic activity">
    <reaction evidence="2">
        <text>UDP-N-acetyl-alpha-D-glucosamine = UDP-N-acetyl-alpha-D-mannosamine</text>
        <dbReference type="Rhea" id="RHEA:17213"/>
        <dbReference type="ChEBI" id="CHEBI:57705"/>
        <dbReference type="ChEBI" id="CHEBI:68623"/>
        <dbReference type="EC" id="5.1.3.14"/>
    </reaction>
</comment>
<gene>
    <name evidence="9" type="primary">mnaA</name>
    <name evidence="9" type="ORF">NCTC11401_03114</name>
    <name evidence="8" type="ORF">SAMN05421777_10754</name>
</gene>
<accession>A0A377GN79</accession>
<dbReference type="EMBL" id="UGGV01000001">
    <property type="protein sequence ID" value="STO26260.1"/>
    <property type="molecule type" value="Genomic_DNA"/>
</dbReference>
<keyword evidence="10" id="KW-1185">Reference proteome</keyword>
<keyword evidence="1 5" id="KW-0413">Isomerase</keyword>
<dbReference type="Gene3D" id="3.40.50.2000">
    <property type="entry name" value="Glycogen Phosphorylase B"/>
    <property type="match status" value="2"/>
</dbReference>
<protein>
    <recommendedName>
        <fullName evidence="4">UDP-N-acetylglucosamine 2-epimerase (non-hydrolyzing)</fullName>
        <ecNumber evidence="4">5.1.3.14</ecNumber>
    </recommendedName>
</protein>
<dbReference type="CDD" id="cd03786">
    <property type="entry name" value="GTB_UDP-GlcNAc_2-Epimerase"/>
    <property type="match status" value="1"/>
</dbReference>
<evidence type="ECO:0000313" key="11">
    <source>
        <dbReference type="Proteomes" id="UP000254374"/>
    </source>
</evidence>
<dbReference type="InterPro" id="IPR003331">
    <property type="entry name" value="UDP_GlcNAc_Epimerase_2_dom"/>
</dbReference>
<sequence length="376" mass="42632">MNNKKKYSVACIVGTRPELIKMAPVIHELKAKDWANVFVINTAQHRKLIDDMFDLFHIAPDIDFNSMKANQSLGDLTQELVQKFDTWMKTNRMDMLLAVGDTTSVFVAALIAFYHHINYGHIEAGLRTYNNKEPFPEEMFRALTSKLATLNFASSIEEQNNLLKENINPKSIFITGNPVIDTINWIIQKKPHQPIFEQWSNLVVITAHRRENIGRNLQNICNAIKLLSQKFSKYHFVWPVHPNPSVQAIVFDLLNNISNVHLIEPLNYEQFIHLLNDSELILTDSGGIQEEAPILKKPVVILRNRTERALVVKAGLAVLAGTQTEDIVKIVTDLLENKPLNQALSAGISPYGDGKAAGRIVEHIYQYLLNNNPQDI</sequence>
<evidence type="ECO:0000313" key="9">
    <source>
        <dbReference type="EMBL" id="STO26260.1"/>
    </source>
</evidence>
<keyword evidence="6" id="KW-0812">Transmembrane</keyword>
<evidence type="ECO:0000256" key="5">
    <source>
        <dbReference type="RuleBase" id="RU003513"/>
    </source>
</evidence>
<comment type="similarity">
    <text evidence="3 5">Belongs to the UDP-N-acetylglucosamine 2-epimerase family.</text>
</comment>
<dbReference type="STRING" id="464.Lgor_0822"/>
<evidence type="ECO:0000313" key="8">
    <source>
        <dbReference type="EMBL" id="SIR15061.1"/>
    </source>
</evidence>
<evidence type="ECO:0000256" key="6">
    <source>
        <dbReference type="SAM" id="Phobius"/>
    </source>
</evidence>
<evidence type="ECO:0000259" key="7">
    <source>
        <dbReference type="Pfam" id="PF02350"/>
    </source>
</evidence>
<feature type="domain" description="UDP-N-acetylglucosamine 2-epimerase" evidence="7">
    <location>
        <begin position="28"/>
        <end position="364"/>
    </location>
</feature>
<dbReference type="RefSeq" id="WP_058467329.1">
    <property type="nucleotide sequence ID" value="NZ_CAAAIX010000005.1"/>
</dbReference>
<dbReference type="OrthoDB" id="9803238at2"/>
<keyword evidence="6" id="KW-1133">Transmembrane helix</keyword>
<feature type="transmembrane region" description="Helical" evidence="6">
    <location>
        <begin position="96"/>
        <end position="117"/>
    </location>
</feature>
<dbReference type="PANTHER" id="PTHR43174:SF2">
    <property type="entry name" value="UDP-N-ACETYLGLUCOSAMINE 2-EPIMERASE"/>
    <property type="match status" value="1"/>
</dbReference>